<accession>A0A926EN94</accession>
<dbReference type="Proteomes" id="UP000623678">
    <property type="component" value="Unassembled WGS sequence"/>
</dbReference>
<dbReference type="AlphaFoldDB" id="A0A926EN94"/>
<organism evidence="1 2">
    <name type="scientific">Youxingia wuxianensis</name>
    <dbReference type="NCBI Taxonomy" id="2763678"/>
    <lineage>
        <taxon>Bacteria</taxon>
        <taxon>Bacillati</taxon>
        <taxon>Bacillota</taxon>
        <taxon>Clostridia</taxon>
        <taxon>Eubacteriales</taxon>
        <taxon>Oscillospiraceae</taxon>
        <taxon>Youxingia</taxon>
    </lineage>
</organism>
<gene>
    <name evidence="1" type="ORF">H8705_09055</name>
</gene>
<dbReference type="EMBL" id="JACRTD010000006">
    <property type="protein sequence ID" value="MBC8585731.1"/>
    <property type="molecule type" value="Genomic_DNA"/>
</dbReference>
<name>A0A926EN94_9FIRM</name>
<sequence>MFMIKKVADDRLAQRICGSFYLSGENTFAYGAFSGEDVLATAAFSQKDKCVVLEGADTGRRLDIGLVDGMARAAFNAQKNQGAVYGKLGENLGREIAMALSKLGYEIGKEFELGAFFSKRNCVK</sequence>
<keyword evidence="2" id="KW-1185">Reference proteome</keyword>
<evidence type="ECO:0000313" key="2">
    <source>
        <dbReference type="Proteomes" id="UP000623678"/>
    </source>
</evidence>
<comment type="caution">
    <text evidence="1">The sequence shown here is derived from an EMBL/GenBank/DDBJ whole genome shotgun (WGS) entry which is preliminary data.</text>
</comment>
<proteinExistence type="predicted"/>
<reference evidence="1" key="1">
    <citation type="submission" date="2020-08" db="EMBL/GenBank/DDBJ databases">
        <title>Genome public.</title>
        <authorList>
            <person name="Liu C."/>
            <person name="Sun Q."/>
        </authorList>
    </citation>
    <scope>NUCLEOTIDE SEQUENCE</scope>
    <source>
        <strain evidence="1">NSJ-64</strain>
    </source>
</reference>
<protein>
    <submittedName>
        <fullName evidence="1">Uncharacterized protein</fullName>
    </submittedName>
</protein>
<evidence type="ECO:0000313" key="1">
    <source>
        <dbReference type="EMBL" id="MBC8585731.1"/>
    </source>
</evidence>
<dbReference type="RefSeq" id="WP_262395448.1">
    <property type="nucleotide sequence ID" value="NZ_JACRTD010000006.1"/>
</dbReference>